<dbReference type="Proteomes" id="UP000775213">
    <property type="component" value="Unassembled WGS sequence"/>
</dbReference>
<dbReference type="PANTHER" id="PTHR31170:SF25">
    <property type="entry name" value="BNAA09G04570D PROTEIN"/>
    <property type="match status" value="1"/>
</dbReference>
<keyword evidence="3" id="KW-1185">Reference proteome</keyword>
<reference evidence="2 3" key="1">
    <citation type="journal article" date="2021" name="Hortic Res">
        <title>Chromosome-scale assembly of the Dendrobium chrysotoxum genome enhances the understanding of orchid evolution.</title>
        <authorList>
            <person name="Zhang Y."/>
            <person name="Zhang G.Q."/>
            <person name="Zhang D."/>
            <person name="Liu X.D."/>
            <person name="Xu X.Y."/>
            <person name="Sun W.H."/>
            <person name="Yu X."/>
            <person name="Zhu X."/>
            <person name="Wang Z.W."/>
            <person name="Zhao X."/>
            <person name="Zhong W.Y."/>
            <person name="Chen H."/>
            <person name="Yin W.L."/>
            <person name="Huang T."/>
            <person name="Niu S.C."/>
            <person name="Liu Z.J."/>
        </authorList>
    </citation>
    <scope>NUCLEOTIDE SEQUENCE [LARGE SCALE GENOMIC DNA]</scope>
    <source>
        <strain evidence="2">Lindl</strain>
    </source>
</reference>
<evidence type="ECO:0000313" key="3">
    <source>
        <dbReference type="Proteomes" id="UP000775213"/>
    </source>
</evidence>
<dbReference type="InterPro" id="IPR004158">
    <property type="entry name" value="DUF247_pln"/>
</dbReference>
<proteinExistence type="predicted"/>
<evidence type="ECO:0000313" key="2">
    <source>
        <dbReference type="EMBL" id="KAH0450031.1"/>
    </source>
</evidence>
<sequence length="310" mass="35536">MCKRDEFLKVMIVDSCFALEIMLAAKRSAVGQRSEYDSHDPIFGVERKNHFVPVLKRDILLLENEPQLLALTILATIDESRIKDVKTLTKAFYNLSLPEGRIIGKCFHILDLYIKILTSKGVYLPSYEENVQPATELRNAGVSFCKNGTISFRDIRFNGGILYLPQVEINDNTESSLLNLVPFERLHVTNGNEMTVYVFFMNDLINTADDVALLRTKEIIKGWVDIDENIFKIFNNITKEATLGGFTGNIVTVDSKLNTYCKKRMHRRRENFVEKYFKNPWVSTSLLGGLILLALIVIQIVYTMLQYYNV</sequence>
<comment type="caution">
    <text evidence="2">The sequence shown here is derived from an EMBL/GenBank/DDBJ whole genome shotgun (WGS) entry which is preliminary data.</text>
</comment>
<accession>A0AAV7G0Z0</accession>
<gene>
    <name evidence="2" type="ORF">IEQ34_020723</name>
</gene>
<keyword evidence="1" id="KW-0472">Membrane</keyword>
<protein>
    <submittedName>
        <fullName evidence="2">Uncharacterized protein</fullName>
    </submittedName>
</protein>
<keyword evidence="1" id="KW-1133">Transmembrane helix</keyword>
<dbReference type="Pfam" id="PF03140">
    <property type="entry name" value="DUF247"/>
    <property type="match status" value="1"/>
</dbReference>
<name>A0AAV7G0Z0_DENCH</name>
<organism evidence="2 3">
    <name type="scientific">Dendrobium chrysotoxum</name>
    <name type="common">Orchid</name>
    <dbReference type="NCBI Taxonomy" id="161865"/>
    <lineage>
        <taxon>Eukaryota</taxon>
        <taxon>Viridiplantae</taxon>
        <taxon>Streptophyta</taxon>
        <taxon>Embryophyta</taxon>
        <taxon>Tracheophyta</taxon>
        <taxon>Spermatophyta</taxon>
        <taxon>Magnoliopsida</taxon>
        <taxon>Liliopsida</taxon>
        <taxon>Asparagales</taxon>
        <taxon>Orchidaceae</taxon>
        <taxon>Epidendroideae</taxon>
        <taxon>Malaxideae</taxon>
        <taxon>Dendrobiinae</taxon>
        <taxon>Dendrobium</taxon>
    </lineage>
</organism>
<feature type="transmembrane region" description="Helical" evidence="1">
    <location>
        <begin position="281"/>
        <end position="305"/>
    </location>
</feature>
<evidence type="ECO:0000256" key="1">
    <source>
        <dbReference type="SAM" id="Phobius"/>
    </source>
</evidence>
<dbReference type="AlphaFoldDB" id="A0AAV7G0Z0"/>
<dbReference type="EMBL" id="JAGFBR010000018">
    <property type="protein sequence ID" value="KAH0450031.1"/>
    <property type="molecule type" value="Genomic_DNA"/>
</dbReference>
<dbReference type="PANTHER" id="PTHR31170">
    <property type="entry name" value="BNAC04G53230D PROTEIN"/>
    <property type="match status" value="1"/>
</dbReference>
<keyword evidence="1" id="KW-0812">Transmembrane</keyword>